<dbReference type="PROSITE" id="PS51257">
    <property type="entry name" value="PROKAR_LIPOPROTEIN"/>
    <property type="match status" value="1"/>
</dbReference>
<dbReference type="EMBL" id="SPNC01000019">
    <property type="protein sequence ID" value="TFH96490.1"/>
    <property type="molecule type" value="Genomic_DNA"/>
</dbReference>
<sequence>MKKSILFLLTSAMLAIGLLSCNGDKPVGSSLTGTSWQHIEREKGANGKLVCIITWTLTFNTNDAVTEVIDYKYVMDTTKSYKDEAQYEYHYKDFQGALVYKDEKAPFVVSKDFSVLTVTPEDEGPLAFTRLLL</sequence>
<proteinExistence type="predicted"/>
<name>A0A4Y8WQT3_9PORP</name>
<accession>A0A4Y8WQT3</accession>
<keyword evidence="2" id="KW-1185">Reference proteome</keyword>
<evidence type="ECO:0000313" key="2">
    <source>
        <dbReference type="Proteomes" id="UP000297225"/>
    </source>
</evidence>
<organism evidence="1 2">
    <name type="scientific">Porphyromonas levii</name>
    <dbReference type="NCBI Taxonomy" id="28114"/>
    <lineage>
        <taxon>Bacteria</taxon>
        <taxon>Pseudomonadati</taxon>
        <taxon>Bacteroidota</taxon>
        <taxon>Bacteroidia</taxon>
        <taxon>Bacteroidales</taxon>
        <taxon>Porphyromonadaceae</taxon>
        <taxon>Porphyromonas</taxon>
    </lineage>
</organism>
<protein>
    <recommendedName>
        <fullName evidence="3">Lipocalin-like domain-containing protein</fullName>
    </recommendedName>
</protein>
<dbReference type="AlphaFoldDB" id="A0A4Y8WQT3"/>
<dbReference type="Proteomes" id="UP000297225">
    <property type="component" value="Unassembled WGS sequence"/>
</dbReference>
<dbReference type="STRING" id="1122973.GCA_000379925_01170"/>
<comment type="caution">
    <text evidence="1">The sequence shown here is derived from an EMBL/GenBank/DDBJ whole genome shotgun (WGS) entry which is preliminary data.</text>
</comment>
<dbReference type="RefSeq" id="WP_134849675.1">
    <property type="nucleotide sequence ID" value="NZ_CP197400.1"/>
</dbReference>
<reference evidence="1 2" key="1">
    <citation type="submission" date="2019-03" db="EMBL/GenBank/DDBJ databases">
        <title>Porphyromonas levii Isolated from the Uterus of Dairy Cows.</title>
        <authorList>
            <person name="Francis A.M."/>
        </authorList>
    </citation>
    <scope>NUCLEOTIDE SEQUENCE [LARGE SCALE GENOMIC DNA]</scope>
    <source>
        <strain evidence="1 2">AF5678</strain>
    </source>
</reference>
<evidence type="ECO:0000313" key="1">
    <source>
        <dbReference type="EMBL" id="TFH96490.1"/>
    </source>
</evidence>
<evidence type="ECO:0008006" key="3">
    <source>
        <dbReference type="Google" id="ProtNLM"/>
    </source>
</evidence>
<gene>
    <name evidence="1" type="ORF">E4P47_02270</name>
</gene>